<dbReference type="AlphaFoldDB" id="X1R538"/>
<accession>X1R538</accession>
<organism evidence="1">
    <name type="scientific">marine sediment metagenome</name>
    <dbReference type="NCBI Taxonomy" id="412755"/>
    <lineage>
        <taxon>unclassified sequences</taxon>
        <taxon>metagenomes</taxon>
        <taxon>ecological metagenomes</taxon>
    </lineage>
</organism>
<dbReference type="EMBL" id="BARV01036125">
    <property type="protein sequence ID" value="GAI50724.1"/>
    <property type="molecule type" value="Genomic_DNA"/>
</dbReference>
<evidence type="ECO:0000313" key="1">
    <source>
        <dbReference type="EMBL" id="GAI50724.1"/>
    </source>
</evidence>
<name>X1R538_9ZZZZ</name>
<reference evidence="1" key="1">
    <citation type="journal article" date="2014" name="Front. Microbiol.">
        <title>High frequency of phylogenetically diverse reductive dehalogenase-homologous genes in deep subseafloor sedimentary metagenomes.</title>
        <authorList>
            <person name="Kawai M."/>
            <person name="Futagami T."/>
            <person name="Toyoda A."/>
            <person name="Takaki Y."/>
            <person name="Nishi S."/>
            <person name="Hori S."/>
            <person name="Arai W."/>
            <person name="Tsubouchi T."/>
            <person name="Morono Y."/>
            <person name="Uchiyama I."/>
            <person name="Ito T."/>
            <person name="Fujiyama A."/>
            <person name="Inagaki F."/>
            <person name="Takami H."/>
        </authorList>
    </citation>
    <scope>NUCLEOTIDE SEQUENCE</scope>
    <source>
        <strain evidence="1">Expedition CK06-06</strain>
    </source>
</reference>
<proteinExistence type="predicted"/>
<feature type="non-terminal residue" evidence="1">
    <location>
        <position position="1"/>
    </location>
</feature>
<comment type="caution">
    <text evidence="1">The sequence shown here is derived from an EMBL/GenBank/DDBJ whole genome shotgun (WGS) entry which is preliminary data.</text>
</comment>
<sequence length="36" mass="3973">GTVRHPEHGMMKLGETWHKIKLNNVENSWSAGGGVD</sequence>
<gene>
    <name evidence="1" type="ORF">S06H3_56191</name>
</gene>
<protein>
    <submittedName>
        <fullName evidence="1">Uncharacterized protein</fullName>
    </submittedName>
</protein>